<dbReference type="PRINTS" id="PR00446">
    <property type="entry name" value="HYDRGNUPTAKE"/>
</dbReference>
<organism evidence="1 2">
    <name type="scientific">Methanococcoides seepicolus</name>
    <dbReference type="NCBI Taxonomy" id="2828780"/>
    <lineage>
        <taxon>Archaea</taxon>
        <taxon>Methanobacteriati</taxon>
        <taxon>Methanobacteriota</taxon>
        <taxon>Stenosarchaea group</taxon>
        <taxon>Methanomicrobia</taxon>
        <taxon>Methanosarcinales</taxon>
        <taxon>Methanosarcinaceae</taxon>
        <taxon>Methanococcoides</taxon>
    </lineage>
</organism>
<protein>
    <submittedName>
        <fullName evidence="1">Hydrogenase maturation protease</fullName>
    </submittedName>
</protein>
<dbReference type="Pfam" id="PF01750">
    <property type="entry name" value="HycI"/>
    <property type="match status" value="1"/>
</dbReference>
<dbReference type="Proteomes" id="UP001056766">
    <property type="component" value="Unassembled WGS sequence"/>
</dbReference>
<keyword evidence="2" id="KW-1185">Reference proteome</keyword>
<dbReference type="InterPro" id="IPR023430">
    <property type="entry name" value="Pept_HybD-like_dom_sf"/>
</dbReference>
<proteinExistence type="predicted"/>
<evidence type="ECO:0000313" key="2">
    <source>
        <dbReference type="Proteomes" id="UP001056766"/>
    </source>
</evidence>
<sequence length="171" mass="19128">MQKEILWNDPMIRIFGCGNPLMGDDGIGVHVIDKLKNMYSDLPNDIELIDMGACGLDMLNFLEGSDHVIIVDAIKSNGDIGSVHRFELNDLKEYVRDGMFTIHDVGIVDVLSIAEHVQKMPDSIVLFGIEIGQVDDISFVLSDKVRACIDVVIDLMFDEPFFKRASLSDIR</sequence>
<dbReference type="Gene3D" id="3.40.50.1450">
    <property type="entry name" value="HybD-like"/>
    <property type="match status" value="1"/>
</dbReference>
<dbReference type="GO" id="GO:0016485">
    <property type="term" value="P:protein processing"/>
    <property type="evidence" value="ECO:0007669"/>
    <property type="project" value="TreeGrafter"/>
</dbReference>
<dbReference type="CDD" id="cd00518">
    <property type="entry name" value="H2MP"/>
    <property type="match status" value="1"/>
</dbReference>
<dbReference type="GO" id="GO:0008047">
    <property type="term" value="F:enzyme activator activity"/>
    <property type="evidence" value="ECO:0007669"/>
    <property type="project" value="InterPro"/>
</dbReference>
<accession>A0A9E4ZB39</accession>
<gene>
    <name evidence="1" type="ORF">KDK67_00800</name>
</gene>
<dbReference type="SUPFAM" id="SSF53163">
    <property type="entry name" value="HybD-like"/>
    <property type="match status" value="1"/>
</dbReference>
<dbReference type="PANTHER" id="PTHR30302">
    <property type="entry name" value="HYDROGENASE 1 MATURATION PROTEASE"/>
    <property type="match status" value="1"/>
</dbReference>
<keyword evidence="1" id="KW-0378">Hydrolase</keyword>
<dbReference type="PANTHER" id="PTHR30302:SF7">
    <property type="entry name" value="F420-NONREDUCING HYDROGENASE II"/>
    <property type="match status" value="1"/>
</dbReference>
<reference evidence="1" key="2">
    <citation type="submission" date="2021-04" db="EMBL/GenBank/DDBJ databases">
        <authorList>
            <person name="Dong X."/>
        </authorList>
    </citation>
    <scope>NUCLEOTIDE SEQUENCE</scope>
    <source>
        <strain evidence="1">LLY</strain>
    </source>
</reference>
<evidence type="ECO:0000313" key="1">
    <source>
        <dbReference type="EMBL" id="MCM1985566.1"/>
    </source>
</evidence>
<dbReference type="GO" id="GO:0004175">
    <property type="term" value="F:endopeptidase activity"/>
    <property type="evidence" value="ECO:0007669"/>
    <property type="project" value="TreeGrafter"/>
</dbReference>
<dbReference type="RefSeq" id="WP_250866944.1">
    <property type="nucleotide sequence ID" value="NZ_JAGSOI010000002.1"/>
</dbReference>
<dbReference type="InterPro" id="IPR000671">
    <property type="entry name" value="Peptidase_A31"/>
</dbReference>
<dbReference type="NCBIfam" id="TIGR00072">
    <property type="entry name" value="hydrog_prot"/>
    <property type="match status" value="1"/>
</dbReference>
<comment type="caution">
    <text evidence="1">The sequence shown here is derived from an EMBL/GenBank/DDBJ whole genome shotgun (WGS) entry which is preliminary data.</text>
</comment>
<name>A0A9E4ZB39_9EURY</name>
<keyword evidence="1" id="KW-0645">Protease</keyword>
<reference evidence="1" key="1">
    <citation type="journal article" date="2021" name="mSystems">
        <title>Bacteria and Archaea Synergistically Convert Glycine Betaine to Biogenic Methane in the Formosa Cold Seep of the South China Sea.</title>
        <authorList>
            <person name="Li L."/>
            <person name="Zhang W."/>
            <person name="Zhang S."/>
            <person name="Song L."/>
            <person name="Sun Q."/>
            <person name="Zhang H."/>
            <person name="Xiang H."/>
            <person name="Dong X."/>
        </authorList>
    </citation>
    <scope>NUCLEOTIDE SEQUENCE</scope>
    <source>
        <strain evidence="1">LLY</strain>
    </source>
</reference>
<dbReference type="EMBL" id="JAGSOI010000002">
    <property type="protein sequence ID" value="MCM1985566.1"/>
    <property type="molecule type" value="Genomic_DNA"/>
</dbReference>
<dbReference type="AlphaFoldDB" id="A0A9E4ZB39"/>